<dbReference type="AlphaFoldDB" id="A0A135S5E8"/>
<dbReference type="PROSITE" id="PS50181">
    <property type="entry name" value="FBOX"/>
    <property type="match status" value="1"/>
</dbReference>
<keyword evidence="6" id="KW-1185">Reference proteome</keyword>
<keyword evidence="2" id="KW-0853">WD repeat</keyword>
<dbReference type="InterPro" id="IPR001680">
    <property type="entry name" value="WD40_rpt"/>
</dbReference>
<dbReference type="Pfam" id="PF12937">
    <property type="entry name" value="F-box-like"/>
    <property type="match status" value="1"/>
</dbReference>
<dbReference type="InterPro" id="IPR036322">
    <property type="entry name" value="WD40_repeat_dom_sf"/>
</dbReference>
<dbReference type="SUPFAM" id="SSF50978">
    <property type="entry name" value="WD40 repeat-like"/>
    <property type="match status" value="1"/>
</dbReference>
<feature type="compositionally biased region" description="Polar residues" evidence="3">
    <location>
        <begin position="346"/>
        <end position="362"/>
    </location>
</feature>
<reference evidence="5 6" key="1">
    <citation type="submission" date="2014-02" db="EMBL/GenBank/DDBJ databases">
        <title>The genome sequence of Colletotrichum nymphaeae SA-01.</title>
        <authorList>
            <person name="Baroncelli R."/>
            <person name="Thon M.R."/>
        </authorList>
    </citation>
    <scope>NUCLEOTIDE SEQUENCE [LARGE SCALE GENOMIC DNA]</scope>
    <source>
        <strain evidence="5 6">SA-01</strain>
    </source>
</reference>
<feature type="region of interest" description="Disordered" evidence="3">
    <location>
        <begin position="305"/>
        <end position="363"/>
    </location>
</feature>
<feature type="repeat" description="WD" evidence="2">
    <location>
        <begin position="505"/>
        <end position="539"/>
    </location>
</feature>
<proteinExistence type="inferred from homology"/>
<comment type="caution">
    <text evidence="5">The sequence shown here is derived from an EMBL/GenBank/DDBJ whole genome shotgun (WGS) entry which is preliminary data.</text>
</comment>
<dbReference type="PROSITE" id="PS50082">
    <property type="entry name" value="WD_REPEATS_2"/>
    <property type="match status" value="1"/>
</dbReference>
<evidence type="ECO:0000256" key="1">
    <source>
        <dbReference type="ARBA" id="ARBA00007968"/>
    </source>
</evidence>
<feature type="compositionally biased region" description="Polar residues" evidence="3">
    <location>
        <begin position="30"/>
        <end position="39"/>
    </location>
</feature>
<comment type="similarity">
    <text evidence="1">Belongs to the WD repeat MET30/SCONB/SCON-2 family.</text>
</comment>
<dbReference type="Pfam" id="PF25499">
    <property type="entry name" value="Beta-prop_pof12"/>
    <property type="match status" value="1"/>
</dbReference>
<organism evidence="5 6">
    <name type="scientific">Colletotrichum nymphaeae SA-01</name>
    <dbReference type="NCBI Taxonomy" id="1460502"/>
    <lineage>
        <taxon>Eukaryota</taxon>
        <taxon>Fungi</taxon>
        <taxon>Dikarya</taxon>
        <taxon>Ascomycota</taxon>
        <taxon>Pezizomycotina</taxon>
        <taxon>Sordariomycetes</taxon>
        <taxon>Hypocreomycetidae</taxon>
        <taxon>Glomerellales</taxon>
        <taxon>Glomerellaceae</taxon>
        <taxon>Colletotrichum</taxon>
        <taxon>Colletotrichum acutatum species complex</taxon>
    </lineage>
</organism>
<name>A0A135S5E8_9PEZI</name>
<dbReference type="EMBL" id="JEMN01001628">
    <property type="protein sequence ID" value="KXH31142.1"/>
    <property type="molecule type" value="Genomic_DNA"/>
</dbReference>
<accession>A0A135S5E8</accession>
<protein>
    <submittedName>
        <fullName evidence="5">F-box domain-containing protein</fullName>
    </submittedName>
</protein>
<dbReference type="OrthoDB" id="3219396at2759"/>
<sequence>MQGKRRNEPGSSDERHRPTKHARLTETHPYDSNSKSRPQDNNAIFAATDLLSSLSDELLIRILSFLSTSNLLGISPVSRRFYRLSADSQLWRTLYYHRFVLPRALKIPGFRDGSARDSSRIQFSTRRTVWADGGWGRRDALGDSVDWKRQYKLRHNWASGNALVQEVKVGESLLDSAGSGKTLVKVIEGIAVTADCVSGMRAWDLKTREPIAQISFKHGNSGSFPTCLAIDGRESENKRLDVAVGFLDGSFGVWELYIKEGKFRKRYKHEKSSNGRLVEIVYQHPFILTATESVLISLYDFERASSGGKPVASSGQRDTVTLKERGSEAAAETETFPESERPMAASSLSKCDNTQNPLQGTTPLPAPILLTSLKSHTSRAPLALSIRQVTSHVIASIAYTFSTLEGWSIGIQDLQIRPQGAGQPASEIVSTRLAFTKPVKAAPTVSLTSSTASPQLPSQTQTPEGPTTLCYSHPYLLAALPDNTMILHICTSNATKLDISSGIRLWGHTSGISDAEITTRGKAVSVSSRGEEIRVWELEGRVSGKSIEIRPKSTSGSVSTDTVVPSPEATLDRWDDRRNWVGFDDEMVIVLKEAMNGKESLVVYDFS</sequence>
<evidence type="ECO:0000256" key="3">
    <source>
        <dbReference type="SAM" id="MobiDB-lite"/>
    </source>
</evidence>
<dbReference type="InterPro" id="IPR015943">
    <property type="entry name" value="WD40/YVTN_repeat-like_dom_sf"/>
</dbReference>
<dbReference type="InterPro" id="IPR036047">
    <property type="entry name" value="F-box-like_dom_sf"/>
</dbReference>
<evidence type="ECO:0000313" key="6">
    <source>
        <dbReference type="Proteomes" id="UP000070054"/>
    </source>
</evidence>
<gene>
    <name evidence="5" type="ORF">CNYM01_11265</name>
</gene>
<dbReference type="Gene3D" id="2.130.10.10">
    <property type="entry name" value="YVTN repeat-like/Quinoprotein amine dehydrogenase"/>
    <property type="match status" value="1"/>
</dbReference>
<dbReference type="Gene3D" id="1.20.1280.50">
    <property type="match status" value="1"/>
</dbReference>
<evidence type="ECO:0000259" key="4">
    <source>
        <dbReference type="PROSITE" id="PS50181"/>
    </source>
</evidence>
<evidence type="ECO:0000313" key="5">
    <source>
        <dbReference type="EMBL" id="KXH31142.1"/>
    </source>
</evidence>
<feature type="domain" description="F-box" evidence="4">
    <location>
        <begin position="48"/>
        <end position="94"/>
    </location>
</feature>
<feature type="region of interest" description="Disordered" evidence="3">
    <location>
        <begin position="1"/>
        <end position="39"/>
    </location>
</feature>
<feature type="region of interest" description="Disordered" evidence="3">
    <location>
        <begin position="446"/>
        <end position="465"/>
    </location>
</feature>
<dbReference type="SUPFAM" id="SSF81383">
    <property type="entry name" value="F-box domain"/>
    <property type="match status" value="1"/>
</dbReference>
<dbReference type="SMART" id="SM00256">
    <property type="entry name" value="FBOX"/>
    <property type="match status" value="1"/>
</dbReference>
<dbReference type="InterPro" id="IPR001810">
    <property type="entry name" value="F-box_dom"/>
</dbReference>
<evidence type="ECO:0000256" key="2">
    <source>
        <dbReference type="PROSITE-ProRule" id="PRU00221"/>
    </source>
</evidence>
<feature type="compositionally biased region" description="Basic and acidic residues" evidence="3">
    <location>
        <begin position="1"/>
        <end position="16"/>
    </location>
</feature>
<dbReference type="Proteomes" id="UP000070054">
    <property type="component" value="Unassembled WGS sequence"/>
</dbReference>